<dbReference type="RefSeq" id="WP_148343389.1">
    <property type="nucleotide sequence ID" value="NZ_JARSPN010000002.1"/>
</dbReference>
<reference evidence="2" key="1">
    <citation type="submission" date="2023-08" db="EMBL/GenBank/DDBJ databases">
        <title>Functional annotation and safety assessment of Bacillus stercoris.</title>
        <authorList>
            <person name="Pandit N.T."/>
            <person name="Ahir S.V."/>
            <person name="Chauhan D.A."/>
            <person name="Bose A."/>
            <person name="Dunlap C."/>
            <person name="Doshi J.A."/>
        </authorList>
    </citation>
    <scope>NUCLEOTIDE SEQUENCE</scope>
    <source>
        <strain evidence="2">ZBMF30</strain>
    </source>
</reference>
<name>A0ABU0V6G7_9BACI</name>
<accession>A0ABU0V6G7</accession>
<keyword evidence="1" id="KW-0812">Transmembrane</keyword>
<protein>
    <submittedName>
        <fullName evidence="2">DUF1433 domain-containing protein</fullName>
    </submittedName>
</protein>
<sequence length="172" mass="20078">MSFVKKILIISSIVLVIVLGISYGIVKKMNISDQTTEETGGKQAVKKDEKSDKEKAEEYAEKMKPQIKEHLKKEDIHNFIKTITFEDKIEINPMGRIIVNGYINDNPDKFYFSADLIYDSNKVDGMSYPEDVGNRFTDWSEYTKKEKEEYIKTAYPDKKEREQYLRDIGELK</sequence>
<comment type="caution">
    <text evidence="2">The sequence shown here is derived from an EMBL/GenBank/DDBJ whole genome shotgun (WGS) entry which is preliminary data.</text>
</comment>
<keyword evidence="3" id="KW-1185">Reference proteome</keyword>
<proteinExistence type="predicted"/>
<dbReference type="Proteomes" id="UP001177898">
    <property type="component" value="Unassembled WGS sequence"/>
</dbReference>
<evidence type="ECO:0000313" key="3">
    <source>
        <dbReference type="Proteomes" id="UP001177898"/>
    </source>
</evidence>
<gene>
    <name evidence="2" type="ORF">RAQ16_09185</name>
</gene>
<organism evidence="2 3">
    <name type="scientific">Bacillus stercoris</name>
    <dbReference type="NCBI Taxonomy" id="2054641"/>
    <lineage>
        <taxon>Bacteria</taxon>
        <taxon>Bacillati</taxon>
        <taxon>Bacillota</taxon>
        <taxon>Bacilli</taxon>
        <taxon>Bacillales</taxon>
        <taxon>Bacillaceae</taxon>
        <taxon>Bacillus</taxon>
    </lineage>
</organism>
<evidence type="ECO:0000313" key="2">
    <source>
        <dbReference type="EMBL" id="MDQ1852538.1"/>
    </source>
</evidence>
<dbReference type="EMBL" id="JAVCYS010000004">
    <property type="protein sequence ID" value="MDQ1852538.1"/>
    <property type="molecule type" value="Genomic_DNA"/>
</dbReference>
<feature type="transmembrane region" description="Helical" evidence="1">
    <location>
        <begin position="7"/>
        <end position="26"/>
    </location>
</feature>
<keyword evidence="1" id="KW-1133">Transmembrane helix</keyword>
<keyword evidence="1" id="KW-0472">Membrane</keyword>
<evidence type="ECO:0000256" key="1">
    <source>
        <dbReference type="SAM" id="Phobius"/>
    </source>
</evidence>